<dbReference type="InterPro" id="IPR023614">
    <property type="entry name" value="Porin_dom_sf"/>
</dbReference>
<name>A0ABV4NXK8_9GAMM</name>
<proteinExistence type="predicted"/>
<gene>
    <name evidence="2" type="ORF">ACCI49_07605</name>
</gene>
<dbReference type="InterPro" id="IPR010870">
    <property type="entry name" value="Porin_O/P"/>
</dbReference>
<dbReference type="Proteomes" id="UP001569428">
    <property type="component" value="Unassembled WGS sequence"/>
</dbReference>
<evidence type="ECO:0000256" key="1">
    <source>
        <dbReference type="SAM" id="SignalP"/>
    </source>
</evidence>
<reference evidence="2 3" key="1">
    <citation type="submission" date="2024-08" db="EMBL/GenBank/DDBJ databases">
        <authorList>
            <person name="Ishaq N."/>
        </authorList>
    </citation>
    <scope>NUCLEOTIDE SEQUENCE [LARGE SCALE GENOMIC DNA]</scope>
    <source>
        <strain evidence="2 3">DSM 18651</strain>
    </source>
</reference>
<comment type="caution">
    <text evidence="2">The sequence shown here is derived from an EMBL/GenBank/DDBJ whole genome shotgun (WGS) entry which is preliminary data.</text>
</comment>
<organism evidence="2 3">
    <name type="scientific">Microbulbifer epialgicus</name>
    <dbReference type="NCBI Taxonomy" id="393907"/>
    <lineage>
        <taxon>Bacteria</taxon>
        <taxon>Pseudomonadati</taxon>
        <taxon>Pseudomonadota</taxon>
        <taxon>Gammaproteobacteria</taxon>
        <taxon>Cellvibrionales</taxon>
        <taxon>Microbulbiferaceae</taxon>
        <taxon>Microbulbifer</taxon>
    </lineage>
</organism>
<feature type="signal peptide" evidence="1">
    <location>
        <begin position="1"/>
        <end position="21"/>
    </location>
</feature>
<dbReference type="EMBL" id="JBGMEK010000012">
    <property type="protein sequence ID" value="MFA0810785.1"/>
    <property type="molecule type" value="Genomic_DNA"/>
</dbReference>
<dbReference type="RefSeq" id="WP_371838357.1">
    <property type="nucleotide sequence ID" value="NZ_JBGMEK010000012.1"/>
</dbReference>
<dbReference type="Pfam" id="PF07396">
    <property type="entry name" value="Porin_O_P"/>
    <property type="match status" value="2"/>
</dbReference>
<protein>
    <submittedName>
        <fullName evidence="2">OprO/OprP family phosphate-selective porin</fullName>
    </submittedName>
</protein>
<feature type="chain" id="PRO_5046083302" evidence="1">
    <location>
        <begin position="22"/>
        <end position="437"/>
    </location>
</feature>
<accession>A0ABV4NXK8</accession>
<evidence type="ECO:0000313" key="2">
    <source>
        <dbReference type="EMBL" id="MFA0810785.1"/>
    </source>
</evidence>
<evidence type="ECO:0000313" key="3">
    <source>
        <dbReference type="Proteomes" id="UP001569428"/>
    </source>
</evidence>
<dbReference type="SUPFAM" id="SSF56935">
    <property type="entry name" value="Porins"/>
    <property type="match status" value="1"/>
</dbReference>
<dbReference type="Gene3D" id="2.40.160.10">
    <property type="entry name" value="Porin"/>
    <property type="match status" value="1"/>
</dbReference>
<keyword evidence="1" id="KW-0732">Signal</keyword>
<keyword evidence="3" id="KW-1185">Reference proteome</keyword>
<sequence>MKRYRMYCALICIFLPPLTLADEAETKGGLKIVSDDGNFSAELGGRIHFDTYFFDKDDTYYYQTFSNDDDRKEVVNTTDFRRVRLAMKGKLWKWKYKLERDFAFSGTGGLRDVYLGTEIFNGDLLIGNYKPRRSIGELTSSNETTMMERAFATESGIYDGRGRQQGIGWNTYWCCHTFGINLFNLRDPGDPLNSGIGAATRFTWAPINDYKSTLHLGASLSYEDANKDTPPREALVEYAGRRGPEQLVALSPGGSDFFFGEFGEEEFYLGRPGGDVLIFGLELAGTYGPFFAQSEYAFGNFSGDIFLSEFTFEEFFGAPPNFFCDPFTGCFIGDQSVHTWYIMGSWAVTGQHKPYDEKNGVFRSIRPNPPEGAFELTARYDTIENRDIPGMKVSNFIFGFNYYFNPKVRLMMNVTLGDNNFIDDRTKQFAIRIQGSW</sequence>